<feature type="region of interest" description="Disordered" evidence="1">
    <location>
        <begin position="187"/>
        <end position="447"/>
    </location>
</feature>
<evidence type="ECO:0000313" key="3">
    <source>
        <dbReference type="Proteomes" id="UP001201980"/>
    </source>
</evidence>
<feature type="compositionally biased region" description="Low complexity" evidence="1">
    <location>
        <begin position="225"/>
        <end position="236"/>
    </location>
</feature>
<protein>
    <submittedName>
        <fullName evidence="2">Uncharacterized protein</fullName>
    </submittedName>
</protein>
<feature type="region of interest" description="Disordered" evidence="1">
    <location>
        <begin position="114"/>
        <end position="148"/>
    </location>
</feature>
<evidence type="ECO:0000313" key="2">
    <source>
        <dbReference type="EMBL" id="KAJ2893620.1"/>
    </source>
</evidence>
<feature type="compositionally biased region" description="Polar residues" evidence="1">
    <location>
        <begin position="213"/>
        <end position="223"/>
    </location>
</feature>
<accession>A0AAD5WMR2</accession>
<feature type="compositionally biased region" description="Gly residues" evidence="1">
    <location>
        <begin position="337"/>
        <end position="348"/>
    </location>
</feature>
<evidence type="ECO:0000256" key="1">
    <source>
        <dbReference type="SAM" id="MobiDB-lite"/>
    </source>
</evidence>
<dbReference type="EMBL" id="JAKWBI020000583">
    <property type="protein sequence ID" value="KAJ2893620.1"/>
    <property type="molecule type" value="Genomic_DNA"/>
</dbReference>
<feature type="compositionally biased region" description="Low complexity" evidence="1">
    <location>
        <begin position="353"/>
        <end position="364"/>
    </location>
</feature>
<feature type="compositionally biased region" description="Gly residues" evidence="1">
    <location>
        <begin position="315"/>
        <end position="329"/>
    </location>
</feature>
<gene>
    <name evidence="2" type="ORF">MKZ38_008417</name>
</gene>
<keyword evidence="3" id="KW-1185">Reference proteome</keyword>
<comment type="caution">
    <text evidence="2">The sequence shown here is derived from an EMBL/GenBank/DDBJ whole genome shotgun (WGS) entry which is preliminary data.</text>
</comment>
<sequence>MPSIQDAMIRSLQGGMLEHLPRQAAEEHVDLARDLAAASGAIEATANEVIKREDISNTMTDVSTAFSSWDNCMAASFCKWPRGGGGEGGKYLDEPYIPPNQGYTSNAPMAMGTASSSYGGAQKSGPPQYADFDVNKNKGGDDALPEMPSWEGAASKKVMLEEGVELDQLKKTPAQNASSTNVPLMAGAVSAGPRSPSALNPPAPFPAGAASNGYGNSMTSVNSDPYAAAPAQSAYSRGASPYGQQPQDQYGMAGAGGPGRRSPGNSPYGNGGYGQQGGGMDSYGRISPRAQDPYSQQPTNPLDMGFQRSISPQGYGNGQGYDNGQGHDNGYGRRSPGRGGLTPAGGNGYEQRSYSPGYGSQQQPGYGGHQGGPYGPPQPQRTYTGESQRPLAPQRQYTGNTSPGPQAQSSGFDFGAGYTRPTPPARSGTGESYPGRKAYQAQGGQGW</sequence>
<dbReference type="GO" id="GO:0005886">
    <property type="term" value="C:plasma membrane"/>
    <property type="evidence" value="ECO:0007669"/>
    <property type="project" value="TreeGrafter"/>
</dbReference>
<organism evidence="2 3">
    <name type="scientific">Zalerion maritima</name>
    <dbReference type="NCBI Taxonomy" id="339359"/>
    <lineage>
        <taxon>Eukaryota</taxon>
        <taxon>Fungi</taxon>
        <taxon>Dikarya</taxon>
        <taxon>Ascomycota</taxon>
        <taxon>Pezizomycotina</taxon>
        <taxon>Sordariomycetes</taxon>
        <taxon>Lulworthiomycetidae</taxon>
        <taxon>Lulworthiales</taxon>
        <taxon>Lulworthiaceae</taxon>
        <taxon>Zalerion</taxon>
    </lineage>
</organism>
<dbReference type="InterPro" id="IPR037504">
    <property type="entry name" value="PSI_induc_2"/>
</dbReference>
<dbReference type="AlphaFoldDB" id="A0AAD5WMR2"/>
<proteinExistence type="predicted"/>
<feature type="compositionally biased region" description="Polar residues" evidence="1">
    <location>
        <begin position="395"/>
        <end position="411"/>
    </location>
</feature>
<reference evidence="2" key="1">
    <citation type="submission" date="2022-07" db="EMBL/GenBank/DDBJ databases">
        <title>Draft genome sequence of Zalerion maritima ATCC 34329, a (micro)plastics degrading marine fungus.</title>
        <authorList>
            <person name="Paco A."/>
            <person name="Goncalves M.F.M."/>
            <person name="Rocha-Santos T.A.P."/>
            <person name="Alves A."/>
        </authorList>
    </citation>
    <scope>NUCLEOTIDE SEQUENCE</scope>
    <source>
        <strain evidence="2">ATCC 34329</strain>
    </source>
</reference>
<name>A0AAD5WMR2_9PEZI</name>
<dbReference type="PANTHER" id="PTHR40018">
    <property type="entry name" value="[PSI+] INDUCTION PROTEIN 2"/>
    <property type="match status" value="1"/>
</dbReference>
<dbReference type="GO" id="GO:0005935">
    <property type="term" value="C:cellular bud neck"/>
    <property type="evidence" value="ECO:0007669"/>
    <property type="project" value="TreeGrafter"/>
</dbReference>
<feature type="compositionally biased region" description="Gly residues" evidence="1">
    <location>
        <begin position="269"/>
        <end position="281"/>
    </location>
</feature>
<dbReference type="Proteomes" id="UP001201980">
    <property type="component" value="Unassembled WGS sequence"/>
</dbReference>
<dbReference type="PANTHER" id="PTHR40018:SF1">
    <property type="entry name" value="[PSI+] INDUCTION PROTEIN 2"/>
    <property type="match status" value="1"/>
</dbReference>